<evidence type="ECO:0000313" key="2">
    <source>
        <dbReference type="Proteomes" id="UP000019591"/>
    </source>
</evidence>
<organism evidence="1 2">
    <name type="scientific">Peptoclostridium acidaminophilum DSM 3953</name>
    <dbReference type="NCBI Taxonomy" id="1286171"/>
    <lineage>
        <taxon>Bacteria</taxon>
        <taxon>Bacillati</taxon>
        <taxon>Bacillota</taxon>
        <taxon>Clostridia</taxon>
        <taxon>Peptostreptococcales</taxon>
        <taxon>Peptoclostridiaceae</taxon>
        <taxon>Peptoclostridium</taxon>
    </lineage>
</organism>
<name>W8T6I8_PEPAC</name>
<gene>
    <name evidence="1" type="ORF">EAL2_c20830</name>
</gene>
<dbReference type="Proteomes" id="UP000019591">
    <property type="component" value="Chromosome"/>
</dbReference>
<dbReference type="HOGENOM" id="CLU_2843293_0_0_9"/>
<evidence type="ECO:0000313" key="1">
    <source>
        <dbReference type="EMBL" id="AHM57364.1"/>
    </source>
</evidence>
<reference evidence="1 2" key="1">
    <citation type="journal article" date="2014" name="Genome Announc.">
        <title>Complete Genome Sequence of Amino Acid-Utilizing Eubacterium acidaminophilum al-2 (DSM 3953).</title>
        <authorList>
            <person name="Poehlein A."/>
            <person name="Andreesen J.R."/>
            <person name="Daniel R."/>
        </authorList>
    </citation>
    <scope>NUCLEOTIDE SEQUENCE [LARGE SCALE GENOMIC DNA]</scope>
    <source>
        <strain evidence="1 2">DSM 3953</strain>
    </source>
</reference>
<dbReference type="RefSeq" id="WP_025436294.1">
    <property type="nucleotide sequence ID" value="NZ_CP007452.1"/>
</dbReference>
<proteinExistence type="predicted"/>
<dbReference type="EMBL" id="CP007452">
    <property type="protein sequence ID" value="AHM57364.1"/>
    <property type="molecule type" value="Genomic_DNA"/>
</dbReference>
<protein>
    <submittedName>
        <fullName evidence="1">Uncharacterized protein</fullName>
    </submittedName>
</protein>
<dbReference type="KEGG" id="eac:EAL2_c20830"/>
<dbReference type="AlphaFoldDB" id="W8T6I8"/>
<sequence>MNWMTFIDGLKTKAKDMLKAKKIDIKAGAKSGKDVKTKDMGKVIYVDFTAPRKAAYTQEKLKKPV</sequence>
<accession>W8T6I8</accession>
<dbReference type="PATRIC" id="fig|1286171.3.peg.2031"/>
<keyword evidence="2" id="KW-1185">Reference proteome</keyword>